<dbReference type="EMBL" id="BMAO01026417">
    <property type="protein sequence ID" value="GFR09584.1"/>
    <property type="molecule type" value="Genomic_DNA"/>
</dbReference>
<name>A0A8X6GTJ3_TRICU</name>
<keyword evidence="9 11" id="KW-0456">Lyase</keyword>
<evidence type="ECO:0000256" key="10">
    <source>
        <dbReference type="ARBA" id="ARBA00031120"/>
    </source>
</evidence>
<evidence type="ECO:0000256" key="4">
    <source>
        <dbReference type="ARBA" id="ARBA00012365"/>
    </source>
</evidence>
<keyword evidence="6" id="KW-0479">Metal-binding</keyword>
<evidence type="ECO:0000256" key="7">
    <source>
        <dbReference type="ARBA" id="ARBA00022793"/>
    </source>
</evidence>
<evidence type="ECO:0000256" key="2">
    <source>
        <dbReference type="ARBA" id="ARBA00005871"/>
    </source>
</evidence>
<evidence type="ECO:0000313" key="12">
    <source>
        <dbReference type="EMBL" id="GFR09584.1"/>
    </source>
</evidence>
<dbReference type="EC" id="4.1.1.45" evidence="4 11"/>
<comment type="subunit">
    <text evidence="3 11">Monomer.</text>
</comment>
<dbReference type="GO" id="GO:0005829">
    <property type="term" value="C:cytosol"/>
    <property type="evidence" value="ECO:0007669"/>
    <property type="project" value="UniProtKB-UniRule"/>
</dbReference>
<evidence type="ECO:0000256" key="5">
    <source>
        <dbReference type="ARBA" id="ARBA00021214"/>
    </source>
</evidence>
<dbReference type="GO" id="GO:0019748">
    <property type="term" value="P:secondary metabolic process"/>
    <property type="evidence" value="ECO:0007669"/>
    <property type="project" value="TreeGrafter"/>
</dbReference>
<protein>
    <recommendedName>
        <fullName evidence="5 11">2-amino-3-carboxymuconate-6-semialdehyde decarboxylase</fullName>
        <ecNumber evidence="4 11">4.1.1.45</ecNumber>
    </recommendedName>
    <alternativeName>
        <fullName evidence="10 11">Picolinate carboxylase</fullName>
    </alternativeName>
</protein>
<dbReference type="InterPro" id="IPR032466">
    <property type="entry name" value="Metal_Hydrolase"/>
</dbReference>
<dbReference type="AlphaFoldDB" id="A0A8X6GTJ3"/>
<dbReference type="SUPFAM" id="SSF51556">
    <property type="entry name" value="Metallo-dependent hydrolases"/>
    <property type="match status" value="1"/>
</dbReference>
<evidence type="ECO:0000256" key="9">
    <source>
        <dbReference type="ARBA" id="ARBA00023239"/>
    </source>
</evidence>
<evidence type="ECO:0000256" key="3">
    <source>
        <dbReference type="ARBA" id="ARBA00011245"/>
    </source>
</evidence>
<sequence length="91" mass="10624">MAFKLDMHTHILPPEWPDLKQRYGYGGWLRVEHSSRDSTKAALFKDDGKFFRAIESNCWCPEDRIKDMDQTGVNVQLLSTVPVMFNYWVSA</sequence>
<keyword evidence="8" id="KW-0862">Zinc</keyword>
<comment type="caution">
    <text evidence="12">The sequence shown here is derived from an EMBL/GenBank/DDBJ whole genome shotgun (WGS) entry which is preliminary data.</text>
</comment>
<dbReference type="OrthoDB" id="191270at2759"/>
<reference evidence="12" key="1">
    <citation type="submission" date="2020-07" db="EMBL/GenBank/DDBJ databases">
        <title>Multicomponent nature underlies the extraordinary mechanical properties of spider dragline silk.</title>
        <authorList>
            <person name="Kono N."/>
            <person name="Nakamura H."/>
            <person name="Mori M."/>
            <person name="Yoshida Y."/>
            <person name="Ohtoshi R."/>
            <person name="Malay A.D."/>
            <person name="Moran D.A.P."/>
            <person name="Tomita M."/>
            <person name="Numata K."/>
            <person name="Arakawa K."/>
        </authorList>
    </citation>
    <scope>NUCLEOTIDE SEQUENCE</scope>
</reference>
<evidence type="ECO:0000313" key="13">
    <source>
        <dbReference type="Proteomes" id="UP000887116"/>
    </source>
</evidence>
<organism evidence="12 13">
    <name type="scientific">Trichonephila clavata</name>
    <name type="common">Joro spider</name>
    <name type="synonym">Nephila clavata</name>
    <dbReference type="NCBI Taxonomy" id="2740835"/>
    <lineage>
        <taxon>Eukaryota</taxon>
        <taxon>Metazoa</taxon>
        <taxon>Ecdysozoa</taxon>
        <taxon>Arthropoda</taxon>
        <taxon>Chelicerata</taxon>
        <taxon>Arachnida</taxon>
        <taxon>Araneae</taxon>
        <taxon>Araneomorphae</taxon>
        <taxon>Entelegynae</taxon>
        <taxon>Araneoidea</taxon>
        <taxon>Nephilidae</taxon>
        <taxon>Trichonephila</taxon>
    </lineage>
</organism>
<dbReference type="InterPro" id="IPR032465">
    <property type="entry name" value="ACMSD"/>
</dbReference>
<gene>
    <name evidence="12" type="primary">ACMSD</name>
    <name evidence="12" type="ORF">TNCT_164141</name>
</gene>
<dbReference type="PANTHER" id="PTHR21240:SF27">
    <property type="entry name" value="2-AMINO-3-CARBOXYMUCONATE-6-SEMIALDEHYDE DECARBOXYLASE"/>
    <property type="match status" value="1"/>
</dbReference>
<proteinExistence type="inferred from homology"/>
<keyword evidence="7 11" id="KW-0210">Decarboxylase</keyword>
<dbReference type="Gene3D" id="3.20.20.140">
    <property type="entry name" value="Metal-dependent hydrolases"/>
    <property type="match status" value="1"/>
</dbReference>
<evidence type="ECO:0000256" key="6">
    <source>
        <dbReference type="ARBA" id="ARBA00022723"/>
    </source>
</evidence>
<dbReference type="GO" id="GO:0001760">
    <property type="term" value="F:aminocarboxymuconate-semialdehyde decarboxylase activity"/>
    <property type="evidence" value="ECO:0007669"/>
    <property type="project" value="UniProtKB-UniRule"/>
</dbReference>
<comment type="similarity">
    <text evidence="2">Belongs to the metallo-dependent hydrolases superfamily. ACMSD family.</text>
</comment>
<evidence type="ECO:0000256" key="1">
    <source>
        <dbReference type="ARBA" id="ARBA00005079"/>
    </source>
</evidence>
<dbReference type="Proteomes" id="UP000887116">
    <property type="component" value="Unassembled WGS sequence"/>
</dbReference>
<accession>A0A8X6GTJ3</accession>
<evidence type="ECO:0000256" key="8">
    <source>
        <dbReference type="ARBA" id="ARBA00022833"/>
    </source>
</evidence>
<evidence type="ECO:0000256" key="11">
    <source>
        <dbReference type="RuleBase" id="RU366045"/>
    </source>
</evidence>
<comment type="catalytic activity">
    <reaction evidence="11">
        <text>2-amino-3-carboxymuconate 6-semialdehyde + H(+) = 2-aminomuconate 6-semialdehyde + CO2</text>
        <dbReference type="Rhea" id="RHEA:16557"/>
        <dbReference type="ChEBI" id="CHEBI:15378"/>
        <dbReference type="ChEBI" id="CHEBI:16526"/>
        <dbReference type="ChEBI" id="CHEBI:77634"/>
        <dbReference type="ChEBI" id="CHEBI:77803"/>
        <dbReference type="EC" id="4.1.1.45"/>
    </reaction>
</comment>
<dbReference type="PANTHER" id="PTHR21240">
    <property type="entry name" value="2-AMINO-3-CARBOXYLMUCONATE-6-SEMIALDEHYDE DECARBOXYLASE"/>
    <property type="match status" value="1"/>
</dbReference>
<comment type="pathway">
    <text evidence="1 11">Secondary metabolite metabolism; quinolate metabolism.</text>
</comment>
<keyword evidence="13" id="KW-1185">Reference proteome</keyword>
<comment type="function">
    <text evidence="11">Converts alpha-amino-beta-carboxymuconate-epsilon-semialdehyde (ACMS) to alpha-aminomuconate semialdehyde (AMS).</text>
</comment>
<dbReference type="GO" id="GO:1904985">
    <property type="term" value="P:negative regulation of quinolinate biosynthetic process"/>
    <property type="evidence" value="ECO:0007669"/>
    <property type="project" value="UniProtKB-UniRule"/>
</dbReference>
<dbReference type="GO" id="GO:0046872">
    <property type="term" value="F:metal ion binding"/>
    <property type="evidence" value="ECO:0007669"/>
    <property type="project" value="UniProtKB-KW"/>
</dbReference>